<accession>F9CVI4</accession>
<dbReference type="OrthoDB" id="1979at2157"/>
<dbReference type="InterPro" id="IPR046600">
    <property type="entry name" value="DUF6659"/>
</dbReference>
<gene>
    <name evidence="1" type="ORF">MY1_0520</name>
</gene>
<evidence type="ECO:0008006" key="3">
    <source>
        <dbReference type="Google" id="ProtNLM"/>
    </source>
</evidence>
<dbReference type="EMBL" id="AFPU01000001">
    <property type="protein sequence ID" value="EGP93286.1"/>
    <property type="molecule type" value="Genomic_DNA"/>
</dbReference>
<dbReference type="AlphaFoldDB" id="F9CVI4"/>
<evidence type="ECO:0000313" key="2">
    <source>
        <dbReference type="Proteomes" id="UP000004440"/>
    </source>
</evidence>
<comment type="caution">
    <text evidence="1">The sequence shown here is derived from an EMBL/GenBank/DDBJ whole genome shotgun (WGS) entry which is preliminary data.</text>
</comment>
<dbReference type="Pfam" id="PF20364">
    <property type="entry name" value="DUF6659"/>
    <property type="match status" value="1"/>
</dbReference>
<dbReference type="Proteomes" id="UP000004440">
    <property type="component" value="Unassembled WGS sequence"/>
</dbReference>
<reference evidence="1 2" key="1">
    <citation type="journal article" date="2011" name="J. Bacteriol.">
        <title>Genome Sequence of an Ammonia-Oxidizing Soil Archaeon, "Candidatus Nitrosoarchaeum koreensis" MY1.</title>
        <authorList>
            <person name="Kim B.K."/>
            <person name="Jung M.Y."/>
            <person name="Yu D.S."/>
            <person name="Park S.J."/>
            <person name="Oh T.K."/>
            <person name="Rhee S.K."/>
            <person name="Kim J.F."/>
        </authorList>
    </citation>
    <scope>NUCLEOTIDE SEQUENCE [LARGE SCALE GENOMIC DNA]</scope>
    <source>
        <strain evidence="1 2">MY1</strain>
    </source>
</reference>
<organism evidence="1 2">
    <name type="scientific">Nitrosarchaeum koreense MY1</name>
    <dbReference type="NCBI Taxonomy" id="1001994"/>
    <lineage>
        <taxon>Archaea</taxon>
        <taxon>Nitrososphaerota</taxon>
        <taxon>Nitrososphaeria</taxon>
        <taxon>Nitrosopumilales</taxon>
        <taxon>Nitrosopumilaceae</taxon>
        <taxon>Nitrosarchaeum</taxon>
    </lineage>
</organism>
<name>F9CVI4_9ARCH</name>
<proteinExistence type="predicted"/>
<keyword evidence="2" id="KW-1185">Reference proteome</keyword>
<dbReference type="STRING" id="1001994.MY1_0520"/>
<evidence type="ECO:0000313" key="1">
    <source>
        <dbReference type="EMBL" id="EGP93286.1"/>
    </source>
</evidence>
<dbReference type="RefSeq" id="WP_007549996.1">
    <property type="nucleotide sequence ID" value="NZ_AFPU01000001.1"/>
</dbReference>
<sequence>MDFEELCNKILEVDPHVRFTGVLDSKGDLVIEKNRDNVTLLNEQEVKMSIHYTFERWTRLQNLSYKFGKEKLSVTEYENVILISIQFGKNLFLLSTDPNIDYMNIISKTKTIIAELQN</sequence>
<protein>
    <recommendedName>
        <fullName evidence="3">Roadblock/LC7 family protein</fullName>
    </recommendedName>
</protein>